<dbReference type="EMBL" id="SOSA01000783">
    <property type="protein sequence ID" value="THC88709.1"/>
    <property type="molecule type" value="Genomic_DNA"/>
</dbReference>
<name>A0A4S3J1R3_9EURO</name>
<proteinExistence type="predicted"/>
<dbReference type="AlphaFoldDB" id="A0A4S3J1R3"/>
<protein>
    <submittedName>
        <fullName evidence="2">Uncharacterized protein</fullName>
    </submittedName>
</protein>
<dbReference type="STRING" id="1220188.A0A4S3J1R3"/>
<feature type="region of interest" description="Disordered" evidence="1">
    <location>
        <begin position="146"/>
        <end position="172"/>
    </location>
</feature>
<feature type="region of interest" description="Disordered" evidence="1">
    <location>
        <begin position="1"/>
        <end position="23"/>
    </location>
</feature>
<gene>
    <name evidence="2" type="ORF">EYZ11_011845</name>
</gene>
<reference evidence="2 3" key="1">
    <citation type="submission" date="2019-03" db="EMBL/GenBank/DDBJ databases">
        <title>The genome sequence of a newly discovered highly antifungal drug resistant Aspergillus species, Aspergillus tanneri NIH 1004.</title>
        <authorList>
            <person name="Mounaud S."/>
            <person name="Singh I."/>
            <person name="Joardar V."/>
            <person name="Pakala S."/>
            <person name="Pakala S."/>
            <person name="Venepally P."/>
            <person name="Hoover J."/>
            <person name="Nierman W."/>
            <person name="Chung J."/>
            <person name="Losada L."/>
        </authorList>
    </citation>
    <scope>NUCLEOTIDE SEQUENCE [LARGE SCALE GENOMIC DNA]</scope>
    <source>
        <strain evidence="2 3">NIH1004</strain>
    </source>
</reference>
<keyword evidence="3" id="KW-1185">Reference proteome</keyword>
<dbReference type="VEuPathDB" id="FungiDB:EYZ11_011845"/>
<evidence type="ECO:0000313" key="2">
    <source>
        <dbReference type="EMBL" id="THC88709.1"/>
    </source>
</evidence>
<comment type="caution">
    <text evidence="2">The sequence shown here is derived from an EMBL/GenBank/DDBJ whole genome shotgun (WGS) entry which is preliminary data.</text>
</comment>
<evidence type="ECO:0000256" key="1">
    <source>
        <dbReference type="SAM" id="MobiDB-lite"/>
    </source>
</evidence>
<evidence type="ECO:0000313" key="3">
    <source>
        <dbReference type="Proteomes" id="UP000308092"/>
    </source>
</evidence>
<feature type="compositionally biased region" description="Basic and acidic residues" evidence="1">
    <location>
        <begin position="91"/>
        <end position="100"/>
    </location>
</feature>
<feature type="region of interest" description="Disordered" evidence="1">
    <location>
        <begin position="91"/>
        <end position="112"/>
    </location>
</feature>
<dbReference type="Proteomes" id="UP000308092">
    <property type="component" value="Unassembled WGS sequence"/>
</dbReference>
<sequence>MANISASLEKFRPRSPFQDKAQLLPDLPDICRYPSPVSMTPNLAPSNPSGTVLKSPKFYSYNSERHPLPARPPVEVCMDNGVHSDAQTTRDELEDLERATSADPHPQTFSSEDTLLRQVLPGTENIDPAIINNNIFPRTEHIQASQDPAVTDGHLSQSPCFPSTDPPLQSSRHGAEDMIMPDLQYPRVAKRLNARKRYIGNGTSSAPKSGAKRRKNLAFPAFRSQFLAIHEYRIYLQQQS</sequence>
<accession>A0A4S3J1R3</accession>
<organism evidence="2 3">
    <name type="scientific">Aspergillus tanneri</name>
    <dbReference type="NCBI Taxonomy" id="1220188"/>
    <lineage>
        <taxon>Eukaryota</taxon>
        <taxon>Fungi</taxon>
        <taxon>Dikarya</taxon>
        <taxon>Ascomycota</taxon>
        <taxon>Pezizomycotina</taxon>
        <taxon>Eurotiomycetes</taxon>
        <taxon>Eurotiomycetidae</taxon>
        <taxon>Eurotiales</taxon>
        <taxon>Aspergillaceae</taxon>
        <taxon>Aspergillus</taxon>
        <taxon>Aspergillus subgen. Circumdati</taxon>
    </lineage>
</organism>